<evidence type="ECO:0000259" key="3">
    <source>
        <dbReference type="Pfam" id="PF02449"/>
    </source>
</evidence>
<dbReference type="SUPFAM" id="SSF51445">
    <property type="entry name" value="(Trans)glycosidases"/>
    <property type="match status" value="1"/>
</dbReference>
<dbReference type="Proteomes" id="UP000515679">
    <property type="component" value="Chromosome"/>
</dbReference>
<gene>
    <name evidence="5" type="ORF">FPL14_24435</name>
</gene>
<name>A0A7G5C435_9BACL</name>
<protein>
    <recommendedName>
        <fullName evidence="7">Beta-galactosidase</fullName>
    </recommendedName>
</protein>
<evidence type="ECO:0000313" key="6">
    <source>
        <dbReference type="Proteomes" id="UP000515679"/>
    </source>
</evidence>
<keyword evidence="2" id="KW-0326">Glycosidase</keyword>
<evidence type="ECO:0000313" key="5">
    <source>
        <dbReference type="EMBL" id="QMV43969.1"/>
    </source>
</evidence>
<dbReference type="KEGG" id="cchl:FPL14_24435"/>
<proteinExistence type="predicted"/>
<evidence type="ECO:0000256" key="1">
    <source>
        <dbReference type="ARBA" id="ARBA00022801"/>
    </source>
</evidence>
<dbReference type="AlphaFoldDB" id="A0A7G5C435"/>
<dbReference type="InterPro" id="IPR040719">
    <property type="entry name" value="DUF5597"/>
</dbReference>
<feature type="domain" description="DUF5597" evidence="4">
    <location>
        <begin position="375"/>
        <end position="496"/>
    </location>
</feature>
<organism evidence="5 6">
    <name type="scientific">Cohnella cholangitidis</name>
    <dbReference type="NCBI Taxonomy" id="2598458"/>
    <lineage>
        <taxon>Bacteria</taxon>
        <taxon>Bacillati</taxon>
        <taxon>Bacillota</taxon>
        <taxon>Bacilli</taxon>
        <taxon>Bacillales</taxon>
        <taxon>Paenibacillaceae</taxon>
        <taxon>Cohnella</taxon>
    </lineage>
</organism>
<evidence type="ECO:0008006" key="7">
    <source>
        <dbReference type="Google" id="ProtNLM"/>
    </source>
</evidence>
<dbReference type="EMBL" id="CP041969">
    <property type="protein sequence ID" value="QMV43969.1"/>
    <property type="molecule type" value="Genomic_DNA"/>
</dbReference>
<dbReference type="Gene3D" id="3.20.20.80">
    <property type="entry name" value="Glycosidases"/>
    <property type="match status" value="1"/>
</dbReference>
<dbReference type="GO" id="GO:0009341">
    <property type="term" value="C:beta-galactosidase complex"/>
    <property type="evidence" value="ECO:0007669"/>
    <property type="project" value="InterPro"/>
</dbReference>
<dbReference type="Pfam" id="PF18120">
    <property type="entry name" value="DUF5597"/>
    <property type="match status" value="1"/>
</dbReference>
<dbReference type="Gene3D" id="2.60.220.20">
    <property type="entry name" value="putative beta-Galactosidase from caulobacter crescentus"/>
    <property type="match status" value="1"/>
</dbReference>
<dbReference type="InterPro" id="IPR017853">
    <property type="entry name" value="GH"/>
</dbReference>
<keyword evidence="1" id="KW-0378">Hydrolase</keyword>
<evidence type="ECO:0000259" key="4">
    <source>
        <dbReference type="Pfam" id="PF18120"/>
    </source>
</evidence>
<accession>A0A7G5C435</accession>
<dbReference type="Pfam" id="PF02449">
    <property type="entry name" value="Glyco_hydro_42"/>
    <property type="match status" value="1"/>
</dbReference>
<dbReference type="GO" id="GO:0005975">
    <property type="term" value="P:carbohydrate metabolic process"/>
    <property type="evidence" value="ECO:0007669"/>
    <property type="project" value="InterPro"/>
</dbReference>
<evidence type="ECO:0000256" key="2">
    <source>
        <dbReference type="ARBA" id="ARBA00023295"/>
    </source>
</evidence>
<sequence length="512" mass="57491">MPIPKLIKENGVYNLYVDGKPYIALAGELHNSSASNLDYMNKKVWPYLRDLHLNTVILPVYWELIEPEQGKFEFDLLNGVIEQARTENVRLVLLWFGLWKNGISSYVPGWVKKDYSTYFRAVHFNGVASDTISPLCDKAVEADANAFTQFMTHLKKVDGDRNTVIMIQVENEIGFLGSDRDYSDFANAEFNRPLPAVVESLYGVSGTWKEGFADDAAEYFMAYHYAQAIERIASAGAKVYPLPLFVNAWLEQFPWRPGTYPSGGPIAKVMRLWKAIAPTICLYAPDIYLPNFAEICEEYTANDNPLFIPEVRRDISSATNVFYALGKHDALCFSPFGIEDFMAPSENGDNIDPTIMMALNIENSGFVLNGTGPYLARSYELLGNMLGVIQKYRGTGKMTGFLQGHEAGCILSFSKYDIRITYNRLPDGKPVSGGLVIEVSEDEFVFVGIGFSIEFLPKRSNPMQTGYVKIEEGMFVQDQWVAGRVLNGDEGAYKIKIGRSPAAIRVELYQYK</sequence>
<dbReference type="GO" id="GO:0004565">
    <property type="term" value="F:beta-galactosidase activity"/>
    <property type="evidence" value="ECO:0007669"/>
    <property type="project" value="InterPro"/>
</dbReference>
<feature type="domain" description="Glycoside hydrolase family 42 N-terminal" evidence="3">
    <location>
        <begin position="49"/>
        <end position="208"/>
    </location>
</feature>
<dbReference type="InterPro" id="IPR013529">
    <property type="entry name" value="Glyco_hydro_42_N"/>
</dbReference>
<dbReference type="RefSeq" id="WP_182300202.1">
    <property type="nucleotide sequence ID" value="NZ_CP041969.1"/>
</dbReference>
<keyword evidence="6" id="KW-1185">Reference proteome</keyword>
<reference evidence="5 6" key="1">
    <citation type="submission" date="2019-07" db="EMBL/GenBank/DDBJ databases">
        <authorList>
            <person name="Kim J.K."/>
            <person name="Cheong H.-M."/>
            <person name="Choi Y."/>
            <person name="Hwang K.J."/>
            <person name="Lee S."/>
            <person name="Choi C."/>
        </authorList>
    </citation>
    <scope>NUCLEOTIDE SEQUENCE [LARGE SCALE GENOMIC DNA]</scope>
    <source>
        <strain evidence="5 6">KS 22</strain>
    </source>
</reference>